<sequence length="787" mass="88000">MVVSRHNSPGLEDEEEVVQHGILTTNDRPVFFYLYGTNEPESPWAIHEAYRTELEEEITQNGGQVCKAERDADTILVGEAGLDPLRQKYELNRSPYVELPWFVHACIAQGEYKHQPVEKRPMSGRYSGRIRTNFTAEDDRNLCRAIAFLIPDPEAGGRMGPKLYKLMVEKAQYDGLGFEWALRHPAESWRERYKRNRTRFDPVIDEIVKKYPPPADGKGVWPYDRRVNHKSIYARIYQINAQADRQEDGEFDQDAAEGAHVPPPQAVARRSVSPARPRPVQDIVSNWPPQRGSHARHTDIGVHPRASASPVEQRRGRVQSAPNPEARTRMSRENMGEFADSDLDEPDAVAFLGYRPSPEDAGPSGTQRTPTPSPHSSPAEKGAQQPARKEPLPRATRQRSVAQVSQIPMSSQATLVGPVPTQLRGAPVSQQPGRPRADRDEEEEEGPEMRQRAAKRRKIQQIPQPPAVELEPLREGGRGARSAPQKVSEAARPIKVAKAAPSLRKPAQKASSRAETTPEGEDAEEEEEEERSAEEEEEYMQVEYDQEEEEEEEDEEEEEEEEEDDEAAAHAHVAEAPDFEEDDFFAPKPGVMGPTLEDEQEVEELVQEATDASGFASPAPIRPRSPSEVVDSDDQRTIANLRLRRAAGRPPPLGGRSRAGSVASKRQLLITRIALEDDDDESFAGLLDLTGAAPRERRAQSNSAPLVPPAGHFVTPDPRRTLRREGTDASSMSSVPGVPLEGTRASEEKRRVRESQRHEEYVPPPGSRAESAQKMQLRSRTVVRRLR</sequence>
<evidence type="ECO:0000313" key="3">
    <source>
        <dbReference type="Proteomes" id="UP000029665"/>
    </source>
</evidence>
<feature type="region of interest" description="Disordered" evidence="1">
    <location>
        <begin position="244"/>
        <end position="662"/>
    </location>
</feature>
<feature type="region of interest" description="Disordered" evidence="1">
    <location>
        <begin position="692"/>
        <end position="787"/>
    </location>
</feature>
<dbReference type="Gene3D" id="1.10.10.60">
    <property type="entry name" value="Homeodomain-like"/>
    <property type="match status" value="1"/>
</dbReference>
<feature type="compositionally biased region" description="Acidic residues" evidence="1">
    <location>
        <begin position="518"/>
        <end position="566"/>
    </location>
</feature>
<dbReference type="EMBL" id="CCBP010000108">
    <property type="protein sequence ID" value="CDO71903.1"/>
    <property type="molecule type" value="Genomic_DNA"/>
</dbReference>
<evidence type="ECO:0000256" key="1">
    <source>
        <dbReference type="SAM" id="MobiDB-lite"/>
    </source>
</evidence>
<feature type="compositionally biased region" description="Polar residues" evidence="1">
    <location>
        <begin position="364"/>
        <end position="376"/>
    </location>
</feature>
<evidence type="ECO:0000313" key="2">
    <source>
        <dbReference type="EMBL" id="CDO71903.1"/>
    </source>
</evidence>
<dbReference type="OrthoDB" id="435460at2759"/>
<dbReference type="CDD" id="cd11655">
    <property type="entry name" value="rap1_myb-like"/>
    <property type="match status" value="1"/>
</dbReference>
<accession>A0A060SHK8</accession>
<gene>
    <name evidence="2" type="ORF">BN946_scf184940.g50</name>
</gene>
<dbReference type="STRING" id="5643.A0A060SHK8"/>
<organism evidence="2 3">
    <name type="scientific">Pycnoporus cinnabarinus</name>
    <name type="common">Cinnabar-red polypore</name>
    <name type="synonym">Trametes cinnabarina</name>
    <dbReference type="NCBI Taxonomy" id="5643"/>
    <lineage>
        <taxon>Eukaryota</taxon>
        <taxon>Fungi</taxon>
        <taxon>Dikarya</taxon>
        <taxon>Basidiomycota</taxon>
        <taxon>Agaricomycotina</taxon>
        <taxon>Agaricomycetes</taxon>
        <taxon>Polyporales</taxon>
        <taxon>Polyporaceae</taxon>
        <taxon>Trametes</taxon>
    </lineage>
</organism>
<feature type="compositionally biased region" description="Polar residues" evidence="1">
    <location>
        <begin position="398"/>
        <end position="414"/>
    </location>
</feature>
<dbReference type="HOGENOM" id="CLU_356454_0_0_1"/>
<keyword evidence="3" id="KW-1185">Reference proteome</keyword>
<dbReference type="AlphaFoldDB" id="A0A060SHK8"/>
<proteinExistence type="predicted"/>
<comment type="caution">
    <text evidence="2">The sequence shown here is derived from an EMBL/GenBank/DDBJ whole genome shotgun (WGS) entry which is preliminary data.</text>
</comment>
<feature type="compositionally biased region" description="Basic and acidic residues" evidence="1">
    <location>
        <begin position="717"/>
        <end position="727"/>
    </location>
</feature>
<feature type="compositionally biased region" description="Basic and acidic residues" evidence="1">
    <location>
        <begin position="326"/>
        <end position="335"/>
    </location>
</feature>
<feature type="compositionally biased region" description="Low complexity" evidence="1">
    <location>
        <begin position="266"/>
        <end position="280"/>
    </location>
</feature>
<feature type="compositionally biased region" description="Acidic residues" evidence="1">
    <location>
        <begin position="596"/>
        <end position="606"/>
    </location>
</feature>
<name>A0A060SHK8_PYCCI</name>
<feature type="compositionally biased region" description="Basic and acidic residues" evidence="1">
    <location>
        <begin position="744"/>
        <end position="761"/>
    </location>
</feature>
<dbReference type="OMA" id="SWKERYK"/>
<dbReference type="Proteomes" id="UP000029665">
    <property type="component" value="Unassembled WGS sequence"/>
</dbReference>
<feature type="compositionally biased region" description="Low complexity" evidence="1">
    <location>
        <begin position="616"/>
        <end position="627"/>
    </location>
</feature>
<protein>
    <recommendedName>
        <fullName evidence="4">BRCT domain-containing protein</fullName>
    </recommendedName>
</protein>
<evidence type="ECO:0008006" key="4">
    <source>
        <dbReference type="Google" id="ProtNLM"/>
    </source>
</evidence>
<reference evidence="2" key="1">
    <citation type="submission" date="2014-01" db="EMBL/GenBank/DDBJ databases">
        <title>The genome of the white-rot fungus Pycnoporus cinnabarinus: a basidiomycete model with a versatile arsenal for lignocellulosic biomass breakdown.</title>
        <authorList>
            <person name="Levasseur A."/>
            <person name="Lomascolo A."/>
            <person name="Ruiz-Duenas F.J."/>
            <person name="Uzan E."/>
            <person name="Piumi F."/>
            <person name="Kues U."/>
            <person name="Ram A.F.J."/>
            <person name="Murat C."/>
            <person name="Haon M."/>
            <person name="Benoit I."/>
            <person name="Arfi Y."/>
            <person name="Chevret D."/>
            <person name="Drula E."/>
            <person name="Kwon M.J."/>
            <person name="Gouret P."/>
            <person name="Lesage-Meessen L."/>
            <person name="Lombard V."/>
            <person name="Mariette J."/>
            <person name="Noirot C."/>
            <person name="Park J."/>
            <person name="Patyshakuliyeva A."/>
            <person name="Wieneger R.A.B."/>
            <person name="Wosten H.A.B."/>
            <person name="Martin F."/>
            <person name="Coutinho P.M."/>
            <person name="de Vries R."/>
            <person name="Martinez A.T."/>
            <person name="Klopp C."/>
            <person name="Pontarotti P."/>
            <person name="Henrissat B."/>
            <person name="Record E."/>
        </authorList>
    </citation>
    <scope>NUCLEOTIDE SEQUENCE [LARGE SCALE GENOMIC DNA]</scope>
    <source>
        <strain evidence="2">BRFM137</strain>
    </source>
</reference>